<dbReference type="EMBL" id="WIQZ01000011">
    <property type="protein sequence ID" value="KAF3142471.1"/>
    <property type="molecule type" value="Genomic_DNA"/>
</dbReference>
<dbReference type="Proteomes" id="UP000480548">
    <property type="component" value="Unassembled WGS sequence"/>
</dbReference>
<keyword evidence="1" id="KW-0732">Signal</keyword>
<dbReference type="AlphaFoldDB" id="A0A7C8NWV6"/>
<name>A0A7C8NWV6_ORBOL</name>
<evidence type="ECO:0000313" key="2">
    <source>
        <dbReference type="EMBL" id="KAF3142471.1"/>
    </source>
</evidence>
<reference evidence="2 3" key="1">
    <citation type="submission" date="2019-06" db="EMBL/GenBank/DDBJ databases">
        <authorList>
            <person name="Palmer J.M."/>
        </authorList>
    </citation>
    <scope>NUCLEOTIDE SEQUENCE [LARGE SCALE GENOMIC DNA]</scope>
    <source>
        <strain evidence="2 3">TWF703</strain>
    </source>
</reference>
<sequence>MSTSPPLTYNYILTSLVALLLLPQSSICPKPDEIISSALALTNPKLVRPILEFPNEPKVHYLPMTAQQYENWVFENSQTLSYIALQMEWLEQLRNSCPLGPSPSISGQPGARPVSPRSLAFLIRTLKATITSFQEDIVTMSRPVGDLYDVGKLIRETLGWSKNEAPTQAWKVVDTIKGGISQMRAFWEQYSFLEKESREDWVGLPKDDLSERVIFVATRIAQPVPADVEEGDGNDEIRLLNVDADSIAKKIETLQGQLKWMKHAVKKGEEWAQVAEDRQLDNPVYTQMLDRKKYDPDHKPGIRNLDFNLINIFKKAVRWYECWMQPIQFMIMLMEELTPLYSVYERSNAVEGSPYQLNIIDDSSPELEEILSGKDVKVQEDEEQWSSRPMQQSFLEDTILKEEDEAVVLESYLDNEVKVEGGQDQWSTRPINQDYLEDIIFKEEEGAEVGQLVKEDKLKNPDVMSLEDIEDQDTTVYVSGGG</sequence>
<accession>A0A7C8NWV6</accession>
<evidence type="ECO:0000313" key="3">
    <source>
        <dbReference type="Proteomes" id="UP000480548"/>
    </source>
</evidence>
<organism evidence="2 3">
    <name type="scientific">Orbilia oligospora</name>
    <name type="common">Nematode-trapping fungus</name>
    <name type="synonym">Arthrobotrys oligospora</name>
    <dbReference type="NCBI Taxonomy" id="2813651"/>
    <lineage>
        <taxon>Eukaryota</taxon>
        <taxon>Fungi</taxon>
        <taxon>Dikarya</taxon>
        <taxon>Ascomycota</taxon>
        <taxon>Pezizomycotina</taxon>
        <taxon>Orbiliomycetes</taxon>
        <taxon>Orbiliales</taxon>
        <taxon>Orbiliaceae</taxon>
        <taxon>Orbilia</taxon>
    </lineage>
</organism>
<feature type="chain" id="PRO_5028823085" evidence="1">
    <location>
        <begin position="29"/>
        <end position="482"/>
    </location>
</feature>
<feature type="signal peptide" evidence="1">
    <location>
        <begin position="1"/>
        <end position="28"/>
    </location>
</feature>
<comment type="caution">
    <text evidence="2">The sequence shown here is derived from an EMBL/GenBank/DDBJ whole genome shotgun (WGS) entry which is preliminary data.</text>
</comment>
<gene>
    <name evidence="2" type="ORF">TWF703_000860</name>
</gene>
<protein>
    <submittedName>
        <fullName evidence="2">Uncharacterized protein</fullName>
    </submittedName>
</protein>
<evidence type="ECO:0000256" key="1">
    <source>
        <dbReference type="SAM" id="SignalP"/>
    </source>
</evidence>
<proteinExistence type="predicted"/>